<keyword evidence="2" id="KW-1185">Reference proteome</keyword>
<evidence type="ECO:0000313" key="1">
    <source>
        <dbReference type="EMBL" id="KAK4135694.1"/>
    </source>
</evidence>
<dbReference type="EMBL" id="MU853405">
    <property type="protein sequence ID" value="KAK4135694.1"/>
    <property type="molecule type" value="Genomic_DNA"/>
</dbReference>
<protein>
    <submittedName>
        <fullName evidence="1">Uncharacterized protein</fullName>
    </submittedName>
</protein>
<evidence type="ECO:0000313" key="2">
    <source>
        <dbReference type="Proteomes" id="UP001304895"/>
    </source>
</evidence>
<comment type="caution">
    <text evidence="1">The sequence shown here is derived from an EMBL/GenBank/DDBJ whole genome shotgun (WGS) entry which is preliminary data.</text>
</comment>
<name>A0AAN6UMV1_9PEZI</name>
<reference evidence="1" key="1">
    <citation type="journal article" date="2023" name="Mol. Phylogenet. Evol.">
        <title>Genome-scale phylogeny and comparative genomics of the fungal order Sordariales.</title>
        <authorList>
            <person name="Hensen N."/>
            <person name="Bonometti L."/>
            <person name="Westerberg I."/>
            <person name="Brannstrom I.O."/>
            <person name="Guillou S."/>
            <person name="Cros-Aarteil S."/>
            <person name="Calhoun S."/>
            <person name="Haridas S."/>
            <person name="Kuo A."/>
            <person name="Mondo S."/>
            <person name="Pangilinan J."/>
            <person name="Riley R."/>
            <person name="LaButti K."/>
            <person name="Andreopoulos B."/>
            <person name="Lipzen A."/>
            <person name="Chen C."/>
            <person name="Yan M."/>
            <person name="Daum C."/>
            <person name="Ng V."/>
            <person name="Clum A."/>
            <person name="Steindorff A."/>
            <person name="Ohm R.A."/>
            <person name="Martin F."/>
            <person name="Silar P."/>
            <person name="Natvig D.O."/>
            <person name="Lalanne C."/>
            <person name="Gautier V."/>
            <person name="Ament-Velasquez S.L."/>
            <person name="Kruys A."/>
            <person name="Hutchinson M.I."/>
            <person name="Powell A.J."/>
            <person name="Barry K."/>
            <person name="Miller A.N."/>
            <person name="Grigoriev I.V."/>
            <person name="Debuchy R."/>
            <person name="Gladieux P."/>
            <person name="Hiltunen Thoren M."/>
            <person name="Johannesson H."/>
        </authorList>
    </citation>
    <scope>NUCLEOTIDE SEQUENCE</scope>
    <source>
        <strain evidence="1">CBS 123565</strain>
    </source>
</reference>
<proteinExistence type="predicted"/>
<sequence length="134" mass="14192">MVHERAVAALSISPSSSSGPRRVFRSTCCGFAARGSVGLACTRNQGGEGRACVAPGGKQADVNGHDGTGQRFYGTGRRVSLRFWYFGKCSVTSAYNVSILRCTKMGLPALFFPILASWVVRGVEARRVDAGCGL</sequence>
<reference evidence="1" key="2">
    <citation type="submission" date="2023-05" db="EMBL/GenBank/DDBJ databases">
        <authorList>
            <consortium name="Lawrence Berkeley National Laboratory"/>
            <person name="Steindorff A."/>
            <person name="Hensen N."/>
            <person name="Bonometti L."/>
            <person name="Westerberg I."/>
            <person name="Brannstrom I.O."/>
            <person name="Guillou S."/>
            <person name="Cros-Aarteil S."/>
            <person name="Calhoun S."/>
            <person name="Haridas S."/>
            <person name="Kuo A."/>
            <person name="Mondo S."/>
            <person name="Pangilinan J."/>
            <person name="Riley R."/>
            <person name="Labutti K."/>
            <person name="Andreopoulos B."/>
            <person name="Lipzen A."/>
            <person name="Chen C."/>
            <person name="Yanf M."/>
            <person name="Daum C."/>
            <person name="Ng V."/>
            <person name="Clum A."/>
            <person name="Ohm R."/>
            <person name="Martin F."/>
            <person name="Silar P."/>
            <person name="Natvig D."/>
            <person name="Lalanne C."/>
            <person name="Gautier V."/>
            <person name="Ament-Velasquez S.L."/>
            <person name="Kruys A."/>
            <person name="Hutchinson M.I."/>
            <person name="Powell A.J."/>
            <person name="Barry K."/>
            <person name="Miller A.N."/>
            <person name="Grigoriev I.V."/>
            <person name="Debuchy R."/>
            <person name="Gladieux P."/>
            <person name="Thoren M.H."/>
            <person name="Johannesson H."/>
        </authorList>
    </citation>
    <scope>NUCLEOTIDE SEQUENCE</scope>
    <source>
        <strain evidence="1">CBS 123565</strain>
    </source>
</reference>
<accession>A0AAN6UMV1</accession>
<organism evidence="1 2">
    <name type="scientific">Trichocladium antarcticum</name>
    <dbReference type="NCBI Taxonomy" id="1450529"/>
    <lineage>
        <taxon>Eukaryota</taxon>
        <taxon>Fungi</taxon>
        <taxon>Dikarya</taxon>
        <taxon>Ascomycota</taxon>
        <taxon>Pezizomycotina</taxon>
        <taxon>Sordariomycetes</taxon>
        <taxon>Sordariomycetidae</taxon>
        <taxon>Sordariales</taxon>
        <taxon>Chaetomiaceae</taxon>
        <taxon>Trichocladium</taxon>
    </lineage>
</organism>
<dbReference type="Proteomes" id="UP001304895">
    <property type="component" value="Unassembled WGS sequence"/>
</dbReference>
<gene>
    <name evidence="1" type="ORF">BT67DRAFT_258072</name>
</gene>
<dbReference type="AlphaFoldDB" id="A0AAN6UMV1"/>